<feature type="domain" description="DUF4365" evidence="1">
    <location>
        <begin position="2"/>
        <end position="121"/>
    </location>
</feature>
<accession>A0ABT6YQ06</accession>
<protein>
    <submittedName>
        <fullName evidence="2">DUF4365 and DUF1817 domain-containing protein</fullName>
    </submittedName>
</protein>
<dbReference type="Proteomes" id="UP001236569">
    <property type="component" value="Unassembled WGS sequence"/>
</dbReference>
<comment type="caution">
    <text evidence="2">The sequence shown here is derived from an EMBL/GenBank/DDBJ whole genome shotgun (WGS) entry which is preliminary data.</text>
</comment>
<evidence type="ECO:0000313" key="3">
    <source>
        <dbReference type="Proteomes" id="UP001236569"/>
    </source>
</evidence>
<gene>
    <name evidence="2" type="ORF">QM480_15095</name>
</gene>
<proteinExistence type="predicted"/>
<keyword evidence="3" id="KW-1185">Reference proteome</keyword>
<reference evidence="2 3" key="1">
    <citation type="submission" date="2023-05" db="EMBL/GenBank/DDBJ databases">
        <title>Novel species of genus Flectobacillus isolated from stream in China.</title>
        <authorList>
            <person name="Lu H."/>
        </authorList>
    </citation>
    <scope>NUCLEOTIDE SEQUENCE [LARGE SCALE GENOMIC DNA]</scope>
    <source>
        <strain evidence="2 3">DC10W</strain>
    </source>
</reference>
<name>A0ABT6YQ06_9BACT</name>
<dbReference type="InterPro" id="IPR025375">
    <property type="entry name" value="DUF4365"/>
</dbReference>
<dbReference type="Pfam" id="PF14280">
    <property type="entry name" value="DUF4365"/>
    <property type="match status" value="1"/>
</dbReference>
<dbReference type="EMBL" id="JASHID010000011">
    <property type="protein sequence ID" value="MDI9865669.1"/>
    <property type="molecule type" value="Genomic_DNA"/>
</dbReference>
<dbReference type="RefSeq" id="WP_283370767.1">
    <property type="nucleotide sequence ID" value="NZ_JASHID010000011.1"/>
</dbReference>
<evidence type="ECO:0000259" key="1">
    <source>
        <dbReference type="Pfam" id="PF14280"/>
    </source>
</evidence>
<sequence length="300" mass="34730">MFRQNHLENDFGIDAYIDIITETGQVTEKSIAIQVKTGSSFFEEVNEIGFVFRGDVKHLNYYMNLQIQIPILIVIVDEVDKTAYWEVFKSEKVIQAGGSWKMTIPLKNTISIEQKETLKNYVGPVTDYASQFAEQWELDKILNEGNNRIIIRVDKNDVINNDIEPILFAIKRFQQSPELILSLKSSVDISFDDFENDKRELYEIPEVQAFLVKLYESNKCWPYLMAMDKAAGFIMTLFCHYVPFSKGEYDANGKYKIEFSPKESLPFIESLFLKLNDYCEEIGLSDKTNVEITKKLLPTL</sequence>
<evidence type="ECO:0000313" key="2">
    <source>
        <dbReference type="EMBL" id="MDI9865669.1"/>
    </source>
</evidence>
<organism evidence="2 3">
    <name type="scientific">Flectobacillus longus</name>
    <dbReference type="NCBI Taxonomy" id="2984207"/>
    <lineage>
        <taxon>Bacteria</taxon>
        <taxon>Pseudomonadati</taxon>
        <taxon>Bacteroidota</taxon>
        <taxon>Cytophagia</taxon>
        <taxon>Cytophagales</taxon>
        <taxon>Flectobacillaceae</taxon>
        <taxon>Flectobacillus</taxon>
    </lineage>
</organism>